<accession>A0ABD3B8V3</accession>
<sequence>MEESLTERQDFGDDFKRDFVVVVVTSLFHSKKDRNVNLRILDSLYDVNEIKNLNWCAYVIQKLLSTVNDWRNSKAIKPWFTGPSLLLMFKAHVRNQRIFPVCSNWNSKDVIKRLDKESDAGGFGNGIVVDCLRKPEDENDEKDKKADSRTVRRLKNVLDKMDFSCK</sequence>
<organism evidence="1 2">
    <name type="scientific">Castilleja foliolosa</name>
    <dbReference type="NCBI Taxonomy" id="1961234"/>
    <lineage>
        <taxon>Eukaryota</taxon>
        <taxon>Viridiplantae</taxon>
        <taxon>Streptophyta</taxon>
        <taxon>Embryophyta</taxon>
        <taxon>Tracheophyta</taxon>
        <taxon>Spermatophyta</taxon>
        <taxon>Magnoliopsida</taxon>
        <taxon>eudicotyledons</taxon>
        <taxon>Gunneridae</taxon>
        <taxon>Pentapetalae</taxon>
        <taxon>asterids</taxon>
        <taxon>lamiids</taxon>
        <taxon>Lamiales</taxon>
        <taxon>Orobanchaceae</taxon>
        <taxon>Pedicularideae</taxon>
        <taxon>Castillejinae</taxon>
        <taxon>Castilleja</taxon>
    </lineage>
</organism>
<reference evidence="2" key="1">
    <citation type="journal article" date="2024" name="IScience">
        <title>Strigolactones Initiate the Formation of Haustorium-like Structures in Castilleja.</title>
        <authorList>
            <person name="Buerger M."/>
            <person name="Peterson D."/>
            <person name="Chory J."/>
        </authorList>
    </citation>
    <scope>NUCLEOTIDE SEQUENCE [LARGE SCALE GENOMIC DNA]</scope>
</reference>
<protein>
    <submittedName>
        <fullName evidence="1">Uncharacterized protein</fullName>
    </submittedName>
</protein>
<dbReference type="Proteomes" id="UP001632038">
    <property type="component" value="Unassembled WGS sequence"/>
</dbReference>
<dbReference type="PANTHER" id="PTHR34835">
    <property type="entry name" value="OS07G0283600 PROTEIN-RELATED"/>
    <property type="match status" value="1"/>
</dbReference>
<dbReference type="AlphaFoldDB" id="A0ABD3B8V3"/>
<proteinExistence type="predicted"/>
<keyword evidence="2" id="KW-1185">Reference proteome</keyword>
<name>A0ABD3B8V3_9LAMI</name>
<dbReference type="EMBL" id="JAVIJP010000138">
    <property type="protein sequence ID" value="KAL3613345.1"/>
    <property type="molecule type" value="Genomic_DNA"/>
</dbReference>
<comment type="caution">
    <text evidence="1">The sequence shown here is derived from an EMBL/GenBank/DDBJ whole genome shotgun (WGS) entry which is preliminary data.</text>
</comment>
<evidence type="ECO:0000313" key="2">
    <source>
        <dbReference type="Proteomes" id="UP001632038"/>
    </source>
</evidence>
<evidence type="ECO:0000313" key="1">
    <source>
        <dbReference type="EMBL" id="KAL3613345.1"/>
    </source>
</evidence>
<dbReference type="PANTHER" id="PTHR34835:SF90">
    <property type="entry name" value="AMINOTRANSFERASE-LIKE PLANT MOBILE DOMAIN-CONTAINING PROTEIN"/>
    <property type="match status" value="1"/>
</dbReference>
<gene>
    <name evidence="1" type="ORF">CASFOL_042800</name>
</gene>